<evidence type="ECO:0000313" key="1">
    <source>
        <dbReference type="Proteomes" id="UP000887565"/>
    </source>
</evidence>
<dbReference type="WBParaSite" id="nRc.2.0.1.t09826-RA">
    <property type="protein sequence ID" value="nRc.2.0.1.t09826-RA"/>
    <property type="gene ID" value="nRc.2.0.1.g09826"/>
</dbReference>
<proteinExistence type="predicted"/>
<dbReference type="AlphaFoldDB" id="A0A915I7I1"/>
<reference evidence="2" key="1">
    <citation type="submission" date="2022-11" db="UniProtKB">
        <authorList>
            <consortium name="WormBaseParasite"/>
        </authorList>
    </citation>
    <scope>IDENTIFICATION</scope>
</reference>
<evidence type="ECO:0000313" key="2">
    <source>
        <dbReference type="WBParaSite" id="nRc.2.0.1.t09826-RA"/>
    </source>
</evidence>
<accession>A0A915I7I1</accession>
<sequence>MLTAFVVEKLWNRDTIGALMKFEISKFGASRRSAGHLLSFSAQVVSNEFEPKRIQIRAIVTQ</sequence>
<protein>
    <submittedName>
        <fullName evidence="2">Uncharacterized protein</fullName>
    </submittedName>
</protein>
<organism evidence="1 2">
    <name type="scientific">Romanomermis culicivorax</name>
    <name type="common">Nematode worm</name>
    <dbReference type="NCBI Taxonomy" id="13658"/>
    <lineage>
        <taxon>Eukaryota</taxon>
        <taxon>Metazoa</taxon>
        <taxon>Ecdysozoa</taxon>
        <taxon>Nematoda</taxon>
        <taxon>Enoplea</taxon>
        <taxon>Dorylaimia</taxon>
        <taxon>Mermithida</taxon>
        <taxon>Mermithoidea</taxon>
        <taxon>Mermithidae</taxon>
        <taxon>Romanomermis</taxon>
    </lineage>
</organism>
<dbReference type="Proteomes" id="UP000887565">
    <property type="component" value="Unplaced"/>
</dbReference>
<keyword evidence="1" id="KW-1185">Reference proteome</keyword>
<name>A0A915I7I1_ROMCU</name>